<evidence type="ECO:0000256" key="2">
    <source>
        <dbReference type="SAM" id="Phobius"/>
    </source>
</evidence>
<dbReference type="Proteomes" id="UP000716291">
    <property type="component" value="Unassembled WGS sequence"/>
</dbReference>
<evidence type="ECO:0000313" key="5">
    <source>
        <dbReference type="Proteomes" id="UP000716291"/>
    </source>
</evidence>
<dbReference type="InterPro" id="IPR006249">
    <property type="entry name" value="Aconitase/IRP2"/>
</dbReference>
<proteinExistence type="predicted"/>
<dbReference type="AlphaFoldDB" id="A0A9P7BKA3"/>
<dbReference type="EMBL" id="JAANQT010006209">
    <property type="protein sequence ID" value="KAG1292040.1"/>
    <property type="molecule type" value="Genomic_DNA"/>
</dbReference>
<dbReference type="InterPro" id="IPR000573">
    <property type="entry name" value="AconitaseA/IPMdHydase_ssu_swvl"/>
</dbReference>
<keyword evidence="5" id="KW-1185">Reference proteome</keyword>
<protein>
    <recommendedName>
        <fullName evidence="3">Aconitase A/isopropylmalate dehydratase small subunit swivel domain-containing protein</fullName>
    </recommendedName>
</protein>
<evidence type="ECO:0000259" key="3">
    <source>
        <dbReference type="Pfam" id="PF00694"/>
    </source>
</evidence>
<evidence type="ECO:0000313" key="4">
    <source>
        <dbReference type="EMBL" id="KAG1292040.1"/>
    </source>
</evidence>
<dbReference type="SUPFAM" id="SSF52016">
    <property type="entry name" value="LeuD/IlvD-like"/>
    <property type="match status" value="1"/>
</dbReference>
<dbReference type="Pfam" id="PF00694">
    <property type="entry name" value="Aconitase_C"/>
    <property type="match status" value="1"/>
</dbReference>
<accession>A0A9P7BKA3</accession>
<feature type="region of interest" description="Disordered" evidence="1">
    <location>
        <begin position="170"/>
        <end position="191"/>
    </location>
</feature>
<sequence>MRGTFANVRIKNLMIPSLPDGSRFEGGETLFQPTGEQMSIYDAAMKYVADGTPTVVFGGEEYGTGSSRDWAAKGTLLLGVKAVVAESFERIHRSNLVGMGVLPLQFRNGENAQSLGLDGSEVIDITGLQDGASWRPAIGLGLATLLLAGAVYAGIATGFAGLAYPTQAEGSLLRDGSGQPPAPRRWPHAKA</sequence>
<reference evidence="4" key="1">
    <citation type="journal article" date="2020" name="Microb. Genom.">
        <title>Genetic diversity of clinical and environmental Mucorales isolates obtained from an investigation of mucormycosis cases among solid organ transplant recipients.</title>
        <authorList>
            <person name="Nguyen M.H."/>
            <person name="Kaul D."/>
            <person name="Muto C."/>
            <person name="Cheng S.J."/>
            <person name="Richter R.A."/>
            <person name="Bruno V.M."/>
            <person name="Liu G."/>
            <person name="Beyhan S."/>
            <person name="Sundermann A.J."/>
            <person name="Mounaud S."/>
            <person name="Pasculle A.W."/>
            <person name="Nierman W.C."/>
            <person name="Driscoll E."/>
            <person name="Cumbie R."/>
            <person name="Clancy C.J."/>
            <person name="Dupont C.L."/>
        </authorList>
    </citation>
    <scope>NUCLEOTIDE SEQUENCE</scope>
    <source>
        <strain evidence="4">GL11</strain>
    </source>
</reference>
<dbReference type="PANTHER" id="PTHR11670">
    <property type="entry name" value="ACONITASE/IRON-RESPONSIVE ELEMENT FAMILY MEMBER"/>
    <property type="match status" value="1"/>
</dbReference>
<keyword evidence="2" id="KW-1133">Transmembrane helix</keyword>
<comment type="caution">
    <text evidence="4">The sequence shown here is derived from an EMBL/GenBank/DDBJ whole genome shotgun (WGS) entry which is preliminary data.</text>
</comment>
<organism evidence="4 5">
    <name type="scientific">Rhizopus oryzae</name>
    <name type="common">Mucormycosis agent</name>
    <name type="synonym">Rhizopus arrhizus var. delemar</name>
    <dbReference type="NCBI Taxonomy" id="64495"/>
    <lineage>
        <taxon>Eukaryota</taxon>
        <taxon>Fungi</taxon>
        <taxon>Fungi incertae sedis</taxon>
        <taxon>Mucoromycota</taxon>
        <taxon>Mucoromycotina</taxon>
        <taxon>Mucoromycetes</taxon>
        <taxon>Mucorales</taxon>
        <taxon>Mucorineae</taxon>
        <taxon>Rhizopodaceae</taxon>
        <taxon>Rhizopus</taxon>
    </lineage>
</organism>
<keyword evidence="2" id="KW-0472">Membrane</keyword>
<evidence type="ECO:0000256" key="1">
    <source>
        <dbReference type="SAM" id="MobiDB-lite"/>
    </source>
</evidence>
<gene>
    <name evidence="4" type="ORF">G6F64_013712</name>
</gene>
<dbReference type="Gene3D" id="3.20.19.10">
    <property type="entry name" value="Aconitase, domain 4"/>
    <property type="match status" value="1"/>
</dbReference>
<name>A0A9P7BKA3_RHIOR</name>
<feature type="transmembrane region" description="Helical" evidence="2">
    <location>
        <begin position="137"/>
        <end position="164"/>
    </location>
</feature>
<keyword evidence="2" id="KW-0812">Transmembrane</keyword>
<feature type="domain" description="Aconitase A/isopropylmalate dehydratase small subunit swivel" evidence="3">
    <location>
        <begin position="1"/>
        <end position="108"/>
    </location>
</feature>
<dbReference type="InterPro" id="IPR015928">
    <property type="entry name" value="Aconitase/3IPM_dehydase_swvl"/>
</dbReference>